<name>A0A2N7VHL3_9BURK</name>
<dbReference type="Proteomes" id="UP000235616">
    <property type="component" value="Unassembled WGS sequence"/>
</dbReference>
<evidence type="ECO:0000313" key="1">
    <source>
        <dbReference type="EMBL" id="PMS16643.1"/>
    </source>
</evidence>
<reference evidence="1 2" key="1">
    <citation type="submission" date="2018-01" db="EMBL/GenBank/DDBJ databases">
        <title>Whole genome analyses suggest that Burkholderia sensu lato contains two further novel genera in the rhizoxinica-symbiotica group Mycetohabitans gen. nov., and Trinickia gen. nov.: implications for the evolution of diazotrophy and nodulation in the Burkholderiaceae.</title>
        <authorList>
            <person name="Estrada-de los Santos P."/>
            <person name="Palmer M."/>
            <person name="Chavez-Ramirez B."/>
            <person name="Beukes C."/>
            <person name="Steenkamp E.T."/>
            <person name="Hirsch A.M."/>
            <person name="Manyaka P."/>
            <person name="Maluk M."/>
            <person name="Lafos M."/>
            <person name="Crook M."/>
            <person name="Gross E."/>
            <person name="Simon M.F."/>
            <person name="Bueno dos Reis Junior F."/>
            <person name="Poole P.S."/>
            <person name="Venter S.N."/>
            <person name="James E.K."/>
        </authorList>
    </citation>
    <scope>NUCLEOTIDE SEQUENCE [LARGE SCALE GENOMIC DNA]</scope>
    <source>
        <strain evidence="1 2">GIMN1.004</strain>
    </source>
</reference>
<dbReference type="EMBL" id="PNYA01000023">
    <property type="protein sequence ID" value="PMS16643.1"/>
    <property type="molecule type" value="Genomic_DNA"/>
</dbReference>
<protein>
    <submittedName>
        <fullName evidence="1">Uncharacterized protein</fullName>
    </submittedName>
</protein>
<accession>A0A2N7VHL3</accession>
<proteinExistence type="predicted"/>
<comment type="caution">
    <text evidence="1">The sequence shown here is derived from an EMBL/GenBank/DDBJ whole genome shotgun (WGS) entry which is preliminary data.</text>
</comment>
<evidence type="ECO:0000313" key="2">
    <source>
        <dbReference type="Proteomes" id="UP000235616"/>
    </source>
</evidence>
<keyword evidence="2" id="KW-1185">Reference proteome</keyword>
<sequence length="196" mass="20696">MPQLYAAAGMISSIGFAATQYGNSADHVIFRTLYNVAERDLVYYQGGNQGTKRVLSAPCMICGLVLPLANLTIDHQRPQSGGELEAVAKVFRTFGLTKEGPKGPKGLLIQAHLRSVNPSLATFGSVAPQPGRAAAAGTSLSERYTLNDQGALLLSFVLAAGEIQKLKTSCMNSIVNLRPACGVCNSSRGNPLKFSP</sequence>
<dbReference type="AlphaFoldDB" id="A0A2N7VHL3"/>
<organism evidence="1 2">
    <name type="scientific">Trinickia dabaoshanensis</name>
    <dbReference type="NCBI Taxonomy" id="564714"/>
    <lineage>
        <taxon>Bacteria</taxon>
        <taxon>Pseudomonadati</taxon>
        <taxon>Pseudomonadota</taxon>
        <taxon>Betaproteobacteria</taxon>
        <taxon>Burkholderiales</taxon>
        <taxon>Burkholderiaceae</taxon>
        <taxon>Trinickia</taxon>
    </lineage>
</organism>
<gene>
    <name evidence="1" type="ORF">C0Z18_22655</name>
</gene>